<accession>A0A9E6RCL7</accession>
<keyword evidence="1" id="KW-1133">Transmembrane helix</keyword>
<feature type="transmembrane region" description="Helical" evidence="1">
    <location>
        <begin position="29"/>
        <end position="51"/>
    </location>
</feature>
<dbReference type="KEGG" id="cmet:K6K41_11295"/>
<proteinExistence type="predicted"/>
<dbReference type="AlphaFoldDB" id="A0A9E6RCL7"/>
<dbReference type="RefSeq" id="WP_261405218.1">
    <property type="nucleotide sequence ID" value="NZ_CP081869.1"/>
</dbReference>
<organism evidence="2 3">
    <name type="scientific">Chenggangzhangella methanolivorans</name>
    <dbReference type="NCBI Taxonomy" id="1437009"/>
    <lineage>
        <taxon>Bacteria</taxon>
        <taxon>Pseudomonadati</taxon>
        <taxon>Pseudomonadota</taxon>
        <taxon>Alphaproteobacteria</taxon>
        <taxon>Hyphomicrobiales</taxon>
        <taxon>Methylopilaceae</taxon>
        <taxon>Chenggangzhangella</taxon>
    </lineage>
</organism>
<keyword evidence="1" id="KW-0812">Transmembrane</keyword>
<evidence type="ECO:0000256" key="1">
    <source>
        <dbReference type="SAM" id="Phobius"/>
    </source>
</evidence>
<reference evidence="2" key="1">
    <citation type="submission" date="2021-08" db="EMBL/GenBank/DDBJ databases">
        <authorList>
            <person name="Zhang H."/>
            <person name="Xu M."/>
            <person name="Yu Z."/>
            <person name="Yang L."/>
            <person name="Cai Y."/>
        </authorList>
    </citation>
    <scope>NUCLEOTIDE SEQUENCE</scope>
    <source>
        <strain evidence="2">CHL1</strain>
    </source>
</reference>
<dbReference type="InterPro" id="IPR007047">
    <property type="entry name" value="Flp_Fap"/>
</dbReference>
<keyword evidence="3" id="KW-1185">Reference proteome</keyword>
<dbReference type="Pfam" id="PF04964">
    <property type="entry name" value="Flp_Fap"/>
    <property type="match status" value="1"/>
</dbReference>
<keyword evidence="1" id="KW-0472">Membrane</keyword>
<name>A0A9E6RCL7_9HYPH</name>
<protein>
    <submittedName>
        <fullName evidence="2">Flp family type IVb pilin</fullName>
    </submittedName>
</protein>
<dbReference type="Proteomes" id="UP000825701">
    <property type="component" value="Chromosome"/>
</dbReference>
<gene>
    <name evidence="2" type="ORF">K6K41_11295</name>
</gene>
<evidence type="ECO:0000313" key="3">
    <source>
        <dbReference type="Proteomes" id="UP000825701"/>
    </source>
</evidence>
<dbReference type="EMBL" id="CP081869">
    <property type="protein sequence ID" value="QZO01870.1"/>
    <property type="molecule type" value="Genomic_DNA"/>
</dbReference>
<sequence length="65" mass="7041">MSEEKKPRTGFRKLRAFLRDERGATSIEYAMIAVGISIAVAAVVFGVGTSLKVGFYDKMNAAVTN</sequence>
<evidence type="ECO:0000313" key="2">
    <source>
        <dbReference type="EMBL" id="QZO01870.1"/>
    </source>
</evidence>